<dbReference type="Gene3D" id="3.30.9.10">
    <property type="entry name" value="D-Amino Acid Oxidase, subunit A, domain 2"/>
    <property type="match status" value="1"/>
</dbReference>
<keyword evidence="2 12" id="KW-0489">Methyltransferase</keyword>
<keyword evidence="4 12" id="KW-0808">Transferase</keyword>
<evidence type="ECO:0000256" key="9">
    <source>
        <dbReference type="ARBA" id="ARBA00023268"/>
    </source>
</evidence>
<dbReference type="Gene3D" id="3.40.50.150">
    <property type="entry name" value="Vaccinia Virus protein VP39"/>
    <property type="match status" value="1"/>
</dbReference>
<dbReference type="GO" id="GO:0032259">
    <property type="term" value="P:methylation"/>
    <property type="evidence" value="ECO:0007669"/>
    <property type="project" value="UniProtKB-KW"/>
</dbReference>
<dbReference type="STRING" id="360105.CCV52592_0488"/>
<dbReference type="InterPro" id="IPR017610">
    <property type="entry name" value="tRNA_S-uridine_synth_MnmC_C"/>
</dbReference>
<keyword evidence="5" id="KW-0949">S-adenosyl-L-methionine</keyword>
<keyword evidence="9" id="KW-0511">Multifunctional enzyme</keyword>
<proteinExistence type="predicted"/>
<evidence type="ECO:0000256" key="6">
    <source>
        <dbReference type="ARBA" id="ARBA00022694"/>
    </source>
</evidence>
<evidence type="ECO:0000259" key="11">
    <source>
        <dbReference type="Pfam" id="PF05430"/>
    </source>
</evidence>
<accession>A0A0M3V1V7</accession>
<evidence type="ECO:0000256" key="2">
    <source>
        <dbReference type="ARBA" id="ARBA00022603"/>
    </source>
</evidence>
<dbReference type="EC" id="2.1.1.61" evidence="12"/>
<organism evidence="12 13">
    <name type="scientific">Campylobacter curvus (strain 525.92)</name>
    <dbReference type="NCBI Taxonomy" id="360105"/>
    <lineage>
        <taxon>Bacteria</taxon>
        <taxon>Pseudomonadati</taxon>
        <taxon>Campylobacterota</taxon>
        <taxon>Epsilonproteobacteria</taxon>
        <taxon>Campylobacterales</taxon>
        <taxon>Campylobacteraceae</taxon>
        <taxon>Campylobacter</taxon>
    </lineage>
</organism>
<evidence type="ECO:0000259" key="10">
    <source>
        <dbReference type="Pfam" id="PF01266"/>
    </source>
</evidence>
<dbReference type="PANTHER" id="PTHR13847:SF283">
    <property type="entry name" value="TRNA 5-METHYLAMINOMETHYL-2-THIOURIDINE BIOSYNTHESIS BIFUNCTIONAL PROTEIN MNMC"/>
    <property type="match status" value="1"/>
</dbReference>
<dbReference type="Pfam" id="PF05430">
    <property type="entry name" value="Methyltransf_30"/>
    <property type="match status" value="1"/>
</dbReference>
<sequence>MSIEANPIAKHDLAEIYENLGKFKTLAKKLARLYPPLVRGIHRIEFSEFITLDLCFGDVLEILPELDFKADVWFMDGFAPSKNEAMWSEAVFKHIARLTRLGGMVRTYSCAKIVRERLVRAGFWLELRKGYGKKRQMSHAVLKQSYEISKDPWFARCETALNLARTPRALIIGAGIAGLATAVELSKNGFDVTLAEAKGAVATNGSGNYCGVLMPLITKPEVNLGRMHLNAFLQAARFYRSAMNERYIKFSGCIDYAYDELLAKRFESWRDEDADEIFKFDKAAKPYPAMFIKDGAYARPRKMCEKIAKDLNVLFTHEYLSHKHLKNGQISVKFKNAKSLKTDILVFATGSKSAEIFKEKEILLSSVRGQVTHIEPLVDTHMPFSAFGYVCPSIGGVQVIGATYARNEICDEARDEDDAENLSKVSEFLDVKKAHIIGSKVGYRSHSSDRFPVIGALYDEEFYKQSYKDLFWSKHKDTNPTAVYEPNVFVNIAHGSRGLCTAILGAKLIGDLVLKRPLCIEKSLFNDLHAARFLVRRLKRGQK</sequence>
<keyword evidence="13" id="KW-1185">Reference proteome</keyword>
<evidence type="ECO:0000256" key="5">
    <source>
        <dbReference type="ARBA" id="ARBA00022691"/>
    </source>
</evidence>
<dbReference type="NCBIfam" id="NF002481">
    <property type="entry name" value="PRK01747.1-2"/>
    <property type="match status" value="1"/>
</dbReference>
<dbReference type="InterPro" id="IPR006076">
    <property type="entry name" value="FAD-dep_OxRdtase"/>
</dbReference>
<dbReference type="GO" id="GO:0008033">
    <property type="term" value="P:tRNA processing"/>
    <property type="evidence" value="ECO:0007669"/>
    <property type="project" value="UniProtKB-KW"/>
</dbReference>
<dbReference type="Proteomes" id="UP000006380">
    <property type="component" value="Chromosome"/>
</dbReference>
<keyword evidence="1" id="KW-0963">Cytoplasm</keyword>
<dbReference type="InterPro" id="IPR008471">
    <property type="entry name" value="MnmC-like_methylTransf"/>
</dbReference>
<dbReference type="GO" id="GO:0016645">
    <property type="term" value="F:oxidoreductase activity, acting on the CH-NH group of donors"/>
    <property type="evidence" value="ECO:0007669"/>
    <property type="project" value="InterPro"/>
</dbReference>
<dbReference type="Gene3D" id="3.50.50.60">
    <property type="entry name" value="FAD/NAD(P)-binding domain"/>
    <property type="match status" value="1"/>
</dbReference>
<dbReference type="NCBIfam" id="TIGR03197">
    <property type="entry name" value="MnmC_Cterm"/>
    <property type="match status" value="1"/>
</dbReference>
<evidence type="ECO:0000256" key="4">
    <source>
        <dbReference type="ARBA" id="ARBA00022679"/>
    </source>
</evidence>
<keyword evidence="8" id="KW-0560">Oxidoreductase</keyword>
<dbReference type="PANTHER" id="PTHR13847">
    <property type="entry name" value="SARCOSINE DEHYDROGENASE-RELATED"/>
    <property type="match status" value="1"/>
</dbReference>
<dbReference type="SUPFAM" id="SSF51905">
    <property type="entry name" value="FAD/NAD(P)-binding domain"/>
    <property type="match status" value="1"/>
</dbReference>
<feature type="domain" description="FAD dependent oxidoreductase" evidence="10">
    <location>
        <begin position="169"/>
        <end position="512"/>
    </location>
</feature>
<keyword evidence="3" id="KW-0285">Flavoprotein</keyword>
<dbReference type="GO" id="GO:0005737">
    <property type="term" value="C:cytoplasm"/>
    <property type="evidence" value="ECO:0007669"/>
    <property type="project" value="TreeGrafter"/>
</dbReference>
<gene>
    <name evidence="12" type="primary">mnmC</name>
    <name evidence="12" type="ORF">CCV52592_0488</name>
</gene>
<keyword evidence="7" id="KW-0274">FAD</keyword>
<evidence type="ECO:0000256" key="7">
    <source>
        <dbReference type="ARBA" id="ARBA00022827"/>
    </source>
</evidence>
<evidence type="ECO:0000313" key="12">
    <source>
        <dbReference type="EMBL" id="ALF45105.1"/>
    </source>
</evidence>
<dbReference type="GO" id="GO:0004808">
    <property type="term" value="F:tRNA (5-methylaminomethyl-2-thiouridylate)(34)-methyltransferase activity"/>
    <property type="evidence" value="ECO:0007669"/>
    <property type="project" value="UniProtKB-EC"/>
</dbReference>
<dbReference type="AlphaFoldDB" id="A0A0M3V1V7"/>
<keyword evidence="6" id="KW-0819">tRNA processing</keyword>
<evidence type="ECO:0000313" key="13">
    <source>
        <dbReference type="Proteomes" id="UP000006380"/>
    </source>
</evidence>
<protein>
    <submittedName>
        <fullName evidence="12">Bifunctional 5-methylaminomethyl-2-thiouridine-forming methyltransferase / FAD-dependent demodification enzyme</fullName>
        <ecNumber evidence="12">2.1.1.61</ecNumber>
    </submittedName>
</protein>
<dbReference type="EMBL" id="CP000767">
    <property type="protein sequence ID" value="ALF45105.1"/>
    <property type="molecule type" value="Genomic_DNA"/>
</dbReference>
<name>A0A0M3V1V7_CAMC5</name>
<evidence type="ECO:0000256" key="3">
    <source>
        <dbReference type="ARBA" id="ARBA00022630"/>
    </source>
</evidence>
<feature type="domain" description="MnmC-like methyltransferase" evidence="11">
    <location>
        <begin position="22"/>
        <end position="142"/>
    </location>
</feature>
<evidence type="ECO:0000256" key="8">
    <source>
        <dbReference type="ARBA" id="ARBA00023002"/>
    </source>
</evidence>
<dbReference type="InterPro" id="IPR036188">
    <property type="entry name" value="FAD/NAD-bd_sf"/>
</dbReference>
<dbReference type="Pfam" id="PF01266">
    <property type="entry name" value="DAO"/>
    <property type="match status" value="1"/>
</dbReference>
<dbReference type="KEGG" id="ccv:CCV52592_0488"/>
<evidence type="ECO:0000256" key="1">
    <source>
        <dbReference type="ARBA" id="ARBA00022490"/>
    </source>
</evidence>
<dbReference type="InterPro" id="IPR029063">
    <property type="entry name" value="SAM-dependent_MTases_sf"/>
</dbReference>
<reference evidence="12" key="1">
    <citation type="submission" date="2016-07" db="EMBL/GenBank/DDBJ databases">
        <title>Comparative genomics of the Campylobacter concisus group.</title>
        <authorList>
            <person name="Miller W.G."/>
            <person name="Yee E."/>
            <person name="Chapman M.H."/>
            <person name="Huynh S."/>
            <person name="Bono J.L."/>
            <person name="On S.L.W."/>
            <person name="StLeger J."/>
            <person name="Foster G."/>
            <person name="Parker C.T."/>
        </authorList>
    </citation>
    <scope>NUCLEOTIDE SEQUENCE</scope>
    <source>
        <strain evidence="12">525.92</strain>
    </source>
</reference>